<dbReference type="Pfam" id="PF11259">
    <property type="entry name" value="DUF3060"/>
    <property type="match status" value="1"/>
</dbReference>
<protein>
    <submittedName>
        <fullName evidence="1">DUF3060 domain-containing protein</fullName>
    </submittedName>
</protein>
<sequence>MPEADIHHGLKLGHTGPPMLFTPLASLALLALAPPPAQVGSVDLGPDLIEIAGEGHKRTIPCEGRRLGIQGTNHDITLTGVCAGLELAGVDNKVSITLTPDAVLEVSGAGQVVRWRSSGQPRQIVDGIDNTVTRVRD</sequence>
<accession>A0A410NUN7</accession>
<name>A0A410NUN7_BREDI</name>
<gene>
    <name evidence="1" type="ORF">EQG53_03970</name>
</gene>
<evidence type="ECO:0000313" key="2">
    <source>
        <dbReference type="Proteomes" id="UP000287388"/>
    </source>
</evidence>
<organism evidence="1 2">
    <name type="scientific">Brevundimonas diminuta</name>
    <name type="common">Pseudomonas diminuta</name>
    <dbReference type="NCBI Taxonomy" id="293"/>
    <lineage>
        <taxon>Bacteria</taxon>
        <taxon>Pseudomonadati</taxon>
        <taxon>Pseudomonadota</taxon>
        <taxon>Alphaproteobacteria</taxon>
        <taxon>Caulobacterales</taxon>
        <taxon>Caulobacteraceae</taxon>
        <taxon>Brevundimonas</taxon>
    </lineage>
</organism>
<evidence type="ECO:0000313" key="1">
    <source>
        <dbReference type="EMBL" id="QAT13582.1"/>
    </source>
</evidence>
<dbReference type="Proteomes" id="UP000287388">
    <property type="component" value="Chromosome"/>
</dbReference>
<dbReference type="AlphaFoldDB" id="A0A410NUN7"/>
<reference evidence="1 2" key="1">
    <citation type="submission" date="2019-01" db="EMBL/GenBank/DDBJ databases">
        <title>Brevundimonas diminuta Genome sequencing and assembly.</title>
        <authorList>
            <person name="Chen H."/>
        </authorList>
    </citation>
    <scope>NUCLEOTIDE SEQUENCE [LARGE SCALE GENOMIC DNA]</scope>
    <source>
        <strain evidence="2">ATCC(B) 19146</strain>
    </source>
</reference>
<dbReference type="EMBL" id="CP035093">
    <property type="protein sequence ID" value="QAT13582.1"/>
    <property type="molecule type" value="Genomic_DNA"/>
</dbReference>
<dbReference type="KEGG" id="bdm:EQG53_03970"/>
<proteinExistence type="predicted"/>
<dbReference type="InterPro" id="IPR021417">
    <property type="entry name" value="DUF3060"/>
</dbReference>